<keyword evidence="17" id="KW-0407">Ion channel</keyword>
<evidence type="ECO:0000256" key="19">
    <source>
        <dbReference type="ARBA" id="ARBA00036239"/>
    </source>
</evidence>
<reference evidence="22" key="2">
    <citation type="submission" date="2025-08" db="UniProtKB">
        <authorList>
            <consortium name="Ensembl"/>
        </authorList>
    </citation>
    <scope>IDENTIFICATION</scope>
</reference>
<evidence type="ECO:0000256" key="18">
    <source>
        <dbReference type="ARBA" id="ARBA00034430"/>
    </source>
</evidence>
<dbReference type="InterPro" id="IPR000595">
    <property type="entry name" value="cNMP-bd_dom"/>
</dbReference>
<dbReference type="Gene3D" id="1.10.287.70">
    <property type="match status" value="1"/>
</dbReference>
<keyword evidence="9" id="KW-0630">Potassium</keyword>
<evidence type="ECO:0000256" key="16">
    <source>
        <dbReference type="ARBA" id="ARBA00023286"/>
    </source>
</evidence>
<evidence type="ECO:0000256" key="12">
    <source>
        <dbReference type="ARBA" id="ARBA00023065"/>
    </source>
</evidence>
<dbReference type="Pfam" id="PF08412">
    <property type="entry name" value="Ion_trans_N"/>
    <property type="match status" value="1"/>
</dbReference>
<feature type="transmembrane region" description="Helical" evidence="20">
    <location>
        <begin position="55"/>
        <end position="78"/>
    </location>
</feature>
<keyword evidence="16" id="KW-1071">Ligand-gated ion channel</keyword>
<keyword evidence="4" id="KW-0894">Sodium channel</keyword>
<feature type="transmembrane region" description="Helical" evidence="20">
    <location>
        <begin position="294"/>
        <end position="320"/>
    </location>
</feature>
<dbReference type="Pfam" id="PF00520">
    <property type="entry name" value="Ion_trans"/>
    <property type="match status" value="1"/>
</dbReference>
<dbReference type="Proteomes" id="UP000008672">
    <property type="component" value="Unassembled WGS sequence"/>
</dbReference>
<keyword evidence="5" id="KW-1003">Cell membrane</keyword>
<reference evidence="23" key="1">
    <citation type="submission" date="2011-08" db="EMBL/GenBank/DDBJ databases">
        <title>The draft genome of Latimeria chalumnae.</title>
        <authorList>
            <person name="Di Palma F."/>
            <person name="Alfoldi J."/>
            <person name="Johnson J."/>
            <person name="Berlin A."/>
            <person name="Gnerre S."/>
            <person name="Jaffe D."/>
            <person name="MacCallum I."/>
            <person name="Young S."/>
            <person name="Walker B.J."/>
            <person name="Lander E."/>
            <person name="Lindblad-Toh K."/>
        </authorList>
    </citation>
    <scope>NUCLEOTIDE SEQUENCE [LARGE SCALE GENOMIC DNA]</scope>
    <source>
        <strain evidence="23">Wild caught</strain>
    </source>
</reference>
<keyword evidence="11" id="KW-0915">Sodium</keyword>
<name>H3B1M5_LATCH</name>
<dbReference type="GO" id="GO:0030424">
    <property type="term" value="C:axon"/>
    <property type="evidence" value="ECO:0007669"/>
    <property type="project" value="TreeGrafter"/>
</dbReference>
<evidence type="ECO:0000256" key="20">
    <source>
        <dbReference type="SAM" id="Phobius"/>
    </source>
</evidence>
<feature type="transmembrane region" description="Helical" evidence="20">
    <location>
        <begin position="219"/>
        <end position="240"/>
    </location>
</feature>
<dbReference type="PROSITE" id="PS50042">
    <property type="entry name" value="CNMP_BINDING_3"/>
    <property type="match status" value="1"/>
</dbReference>
<evidence type="ECO:0000313" key="22">
    <source>
        <dbReference type="Ensembl" id="ENSLACP00000015796.1"/>
    </source>
</evidence>
<dbReference type="Gene3D" id="1.10.287.630">
    <property type="entry name" value="Helix hairpin bin"/>
    <property type="match status" value="1"/>
</dbReference>
<dbReference type="EMBL" id="AFYH01086117">
    <property type="status" value="NOT_ANNOTATED_CDS"/>
    <property type="molecule type" value="Genomic_DNA"/>
</dbReference>
<comment type="subcellular location">
    <subcellularLocation>
        <location evidence="1">Cell membrane</location>
        <topology evidence="1">Multi-pass membrane protein</topology>
    </subcellularLocation>
</comment>
<keyword evidence="6" id="KW-0116">cAMP-binding</keyword>
<evidence type="ECO:0000256" key="15">
    <source>
        <dbReference type="ARBA" id="ARBA00023201"/>
    </source>
</evidence>
<dbReference type="GO" id="GO:0005272">
    <property type="term" value="F:sodium channel activity"/>
    <property type="evidence" value="ECO:0007669"/>
    <property type="project" value="UniProtKB-KW"/>
</dbReference>
<dbReference type="GO" id="GO:0003254">
    <property type="term" value="P:regulation of membrane depolarization"/>
    <property type="evidence" value="ECO:0007669"/>
    <property type="project" value="TreeGrafter"/>
</dbReference>
<evidence type="ECO:0000256" key="4">
    <source>
        <dbReference type="ARBA" id="ARBA00022461"/>
    </source>
</evidence>
<dbReference type="GO" id="GO:0005249">
    <property type="term" value="F:voltage-gated potassium channel activity"/>
    <property type="evidence" value="ECO:0007669"/>
    <property type="project" value="InterPro"/>
</dbReference>
<evidence type="ECO:0000256" key="10">
    <source>
        <dbReference type="ARBA" id="ARBA00022989"/>
    </source>
</evidence>
<dbReference type="PRINTS" id="PR01463">
    <property type="entry name" value="EAGCHANLFMLY"/>
</dbReference>
<evidence type="ECO:0000259" key="21">
    <source>
        <dbReference type="PROSITE" id="PS50042"/>
    </source>
</evidence>
<keyword evidence="14" id="KW-0114">cAMP</keyword>
<evidence type="ECO:0000256" key="7">
    <source>
        <dbReference type="ARBA" id="ARBA00022692"/>
    </source>
</evidence>
<keyword evidence="15" id="KW-0739">Sodium transport</keyword>
<dbReference type="InterPro" id="IPR018488">
    <property type="entry name" value="cNMP-bd_CS"/>
</dbReference>
<dbReference type="InterPro" id="IPR018490">
    <property type="entry name" value="cNMP-bd_dom_sf"/>
</dbReference>
<dbReference type="eggNOG" id="KOG0498">
    <property type="taxonomic scope" value="Eukaryota"/>
</dbReference>
<keyword evidence="9" id="KW-0631">Potassium channel</keyword>
<evidence type="ECO:0000256" key="14">
    <source>
        <dbReference type="ARBA" id="ARBA00023149"/>
    </source>
</evidence>
<dbReference type="InterPro" id="IPR005821">
    <property type="entry name" value="Ion_trans_dom"/>
</dbReference>
<dbReference type="SUPFAM" id="SSF81324">
    <property type="entry name" value="Voltage-gated potassium channels"/>
    <property type="match status" value="1"/>
</dbReference>
<evidence type="ECO:0000256" key="11">
    <source>
        <dbReference type="ARBA" id="ARBA00023053"/>
    </source>
</evidence>
<reference evidence="22" key="3">
    <citation type="submission" date="2025-09" db="UniProtKB">
        <authorList>
            <consortium name="Ensembl"/>
        </authorList>
    </citation>
    <scope>IDENTIFICATION</scope>
</reference>
<dbReference type="PANTHER" id="PTHR45689">
    <property type="entry name" value="I[[H]] CHANNEL, ISOFORM E"/>
    <property type="match status" value="1"/>
</dbReference>
<dbReference type="GO" id="GO:0030552">
    <property type="term" value="F:cAMP binding"/>
    <property type="evidence" value="ECO:0007669"/>
    <property type="project" value="UniProtKB-KW"/>
</dbReference>
<dbReference type="EMBL" id="AFYH01086118">
    <property type="status" value="NOT_ANNOTATED_CDS"/>
    <property type="molecule type" value="Genomic_DNA"/>
</dbReference>
<comment type="catalytic activity">
    <reaction evidence="19">
        <text>Na(+)(in) = Na(+)(out)</text>
        <dbReference type="Rhea" id="RHEA:34963"/>
        <dbReference type="ChEBI" id="CHEBI:29101"/>
    </reaction>
</comment>
<dbReference type="PANTHER" id="PTHR45689:SF8">
    <property type="entry name" value="POTASSIUM_SODIUM HYPERPOLARIZATION-ACTIVATED CYCLIC NUCLEOTIDE-GATED CHANNEL 2-LIKE"/>
    <property type="match status" value="1"/>
</dbReference>
<keyword evidence="13 20" id="KW-0472">Membrane</keyword>
<dbReference type="GeneTree" id="ENSGT00940000167392"/>
<dbReference type="InterPro" id="IPR051413">
    <property type="entry name" value="K/Na_HCN_channel"/>
</dbReference>
<evidence type="ECO:0000256" key="3">
    <source>
        <dbReference type="ARBA" id="ARBA00022448"/>
    </source>
</evidence>
<dbReference type="CDD" id="cd00038">
    <property type="entry name" value="CAP_ED"/>
    <property type="match status" value="1"/>
</dbReference>
<comment type="catalytic activity">
    <reaction evidence="18">
        <text>K(+)(in) = K(+)(out)</text>
        <dbReference type="Rhea" id="RHEA:29463"/>
        <dbReference type="ChEBI" id="CHEBI:29103"/>
    </reaction>
</comment>
<keyword evidence="3" id="KW-0813">Transport</keyword>
<keyword evidence="10 20" id="KW-1133">Transmembrane helix</keyword>
<evidence type="ECO:0000256" key="17">
    <source>
        <dbReference type="ARBA" id="ARBA00023303"/>
    </source>
</evidence>
<dbReference type="InterPro" id="IPR013621">
    <property type="entry name" value="Ion_trans_N"/>
</dbReference>
<feature type="transmembrane region" description="Helical" evidence="20">
    <location>
        <begin position="167"/>
        <end position="187"/>
    </location>
</feature>
<dbReference type="SUPFAM" id="SSF51206">
    <property type="entry name" value="cAMP-binding domain-like"/>
    <property type="match status" value="1"/>
</dbReference>
<dbReference type="InterPro" id="IPR003938">
    <property type="entry name" value="K_chnl_volt-dep_EAG/ELK/ERG"/>
</dbReference>
<proteinExistence type="inferred from homology"/>
<dbReference type="PROSITE" id="PS00888">
    <property type="entry name" value="CNMP_BINDING_1"/>
    <property type="match status" value="1"/>
</dbReference>
<dbReference type="AlphaFoldDB" id="H3B1M5"/>
<dbReference type="GO" id="GO:0030425">
    <property type="term" value="C:dendrite"/>
    <property type="evidence" value="ECO:0007669"/>
    <property type="project" value="TreeGrafter"/>
</dbReference>
<feature type="domain" description="Cyclic nucleotide-binding" evidence="21">
    <location>
        <begin position="397"/>
        <end position="511"/>
    </location>
</feature>
<feature type="transmembrane region" description="Helical" evidence="20">
    <location>
        <begin position="134"/>
        <end position="155"/>
    </location>
</feature>
<gene>
    <name evidence="22" type="primary">HCN5</name>
</gene>
<keyword evidence="12" id="KW-0406">Ion transport</keyword>
<dbReference type="Pfam" id="PF00027">
    <property type="entry name" value="cNMP_binding"/>
    <property type="match status" value="1"/>
</dbReference>
<dbReference type="SMART" id="SM00100">
    <property type="entry name" value="cNMP"/>
    <property type="match status" value="1"/>
</dbReference>
<organism evidence="22 23">
    <name type="scientific">Latimeria chalumnae</name>
    <name type="common">Coelacanth</name>
    <dbReference type="NCBI Taxonomy" id="7897"/>
    <lineage>
        <taxon>Eukaryota</taxon>
        <taxon>Metazoa</taxon>
        <taxon>Chordata</taxon>
        <taxon>Craniata</taxon>
        <taxon>Vertebrata</taxon>
        <taxon>Euteleostomi</taxon>
        <taxon>Coelacanthiformes</taxon>
        <taxon>Coelacanthidae</taxon>
        <taxon>Latimeria</taxon>
    </lineage>
</organism>
<accession>H3B1M5</accession>
<dbReference type="Ensembl" id="ENSLACT00000015906.1">
    <property type="protein sequence ID" value="ENSLACP00000015796.1"/>
    <property type="gene ID" value="ENSLACG00000013910.1"/>
</dbReference>
<dbReference type="GO" id="GO:0098855">
    <property type="term" value="C:HCN channel complex"/>
    <property type="evidence" value="ECO:0007669"/>
    <property type="project" value="TreeGrafter"/>
</dbReference>
<evidence type="ECO:0000256" key="9">
    <source>
        <dbReference type="ARBA" id="ARBA00022826"/>
    </source>
</evidence>
<dbReference type="InParanoid" id="H3B1M5"/>
<keyword evidence="7 20" id="KW-0812">Transmembrane</keyword>
<keyword evidence="8" id="KW-0547">Nucleotide-binding</keyword>
<evidence type="ECO:0000256" key="2">
    <source>
        <dbReference type="ARBA" id="ARBA00006305"/>
    </source>
</evidence>
<dbReference type="InterPro" id="IPR014710">
    <property type="entry name" value="RmlC-like_jellyroll"/>
</dbReference>
<evidence type="ECO:0000256" key="13">
    <source>
        <dbReference type="ARBA" id="ARBA00023136"/>
    </source>
</evidence>
<evidence type="ECO:0000256" key="5">
    <source>
        <dbReference type="ARBA" id="ARBA00022475"/>
    </source>
</evidence>
<dbReference type="Gene3D" id="2.60.120.10">
    <property type="entry name" value="Jelly Rolls"/>
    <property type="match status" value="1"/>
</dbReference>
<evidence type="ECO:0000256" key="1">
    <source>
        <dbReference type="ARBA" id="ARBA00004651"/>
    </source>
</evidence>
<comment type="similarity">
    <text evidence="2">Belongs to the potassium channel HCN family.</text>
</comment>
<evidence type="ECO:0000256" key="6">
    <source>
        <dbReference type="ARBA" id="ARBA00022566"/>
    </source>
</evidence>
<keyword evidence="23" id="KW-1185">Reference proteome</keyword>
<dbReference type="HOGENOM" id="CLU_005746_15_2_1"/>
<evidence type="ECO:0000313" key="23">
    <source>
        <dbReference type="Proteomes" id="UP000008672"/>
    </source>
</evidence>
<sequence length="513" mass="59147">NVAVKQTVMSKLLLPKASRRSLFFYGSANALMTESQRAEKLGTCIIHPFSTFRNYYISFMLIVTFLNLVIIPIGISFLKTQEILEHGWVIFNLISDTLYLIDIAFNFRTGIVTDDSEVVIMDPKQIRNLYLKSWFVPDLIAAIPADYFAVIYRVLYANKFGHDGEEVGYAASRLFRIILLARVLSLLRLLRFSRLMRLVNEWEQVLDLDVEITQLFSQIFSLFLTILLLCHWNGCIQFLIPALQSFPVDSWVVKENLTNAWWVEQYSFSVFRALSHMLCIGYGADNLPSDTLEIWAVIISVLSGAMMYTIMLANVAALITNANPAVKAYRDKLNQVQDYMMYRNLPRALRNRIYDYYHIRYKGKWFDETSLLQELSDSLKEEVLSHLCSKLVRSVPLFCDRDPNFVRAVIVNLHYTVFQEGDIIIQEGAFGDKMFFIEKGSVLVQTGSYQKQLSDGDFFGEICLVVKCYRTATVRALTICHLFSLSVRNFEEVLQMFPEVQEDILETASDRLQ</sequence>
<evidence type="ECO:0000256" key="8">
    <source>
        <dbReference type="ARBA" id="ARBA00022741"/>
    </source>
</evidence>
<keyword evidence="9" id="KW-0633">Potassium transport</keyword>
<protein>
    <recommendedName>
        <fullName evidence="21">Cyclic nucleotide-binding domain-containing protein</fullName>
    </recommendedName>
</protein>